<feature type="region of interest" description="Disordered" evidence="1">
    <location>
        <begin position="1"/>
        <end position="115"/>
    </location>
</feature>
<dbReference type="PANTHER" id="PTHR37876:SF2">
    <property type="entry name" value="SPERMATID NUCLEAR TRANSITION PROTEIN 4"/>
    <property type="match status" value="1"/>
</dbReference>
<name>A0ABP0AIY2_PIPNA</name>
<feature type="compositionally biased region" description="Basic residues" evidence="1">
    <location>
        <begin position="94"/>
        <end position="115"/>
    </location>
</feature>
<keyword evidence="3" id="KW-1185">Reference proteome</keyword>
<reference evidence="2" key="1">
    <citation type="submission" date="2023-12" db="EMBL/GenBank/DDBJ databases">
        <authorList>
            <person name="Brown T."/>
        </authorList>
    </citation>
    <scope>NUCLEOTIDE SEQUENCE</scope>
</reference>
<feature type="non-terminal residue" evidence="2">
    <location>
        <position position="115"/>
    </location>
</feature>
<feature type="non-terminal residue" evidence="2">
    <location>
        <position position="1"/>
    </location>
</feature>
<proteinExistence type="predicted"/>
<feature type="compositionally biased region" description="Polar residues" evidence="1">
    <location>
        <begin position="53"/>
        <end position="65"/>
    </location>
</feature>
<evidence type="ECO:0000313" key="2">
    <source>
        <dbReference type="EMBL" id="CAK6450164.1"/>
    </source>
</evidence>
<evidence type="ECO:0000256" key="1">
    <source>
        <dbReference type="SAM" id="MobiDB-lite"/>
    </source>
</evidence>
<protein>
    <submittedName>
        <fullName evidence="2">Uncharacterized protein</fullName>
    </submittedName>
</protein>
<evidence type="ECO:0000313" key="3">
    <source>
        <dbReference type="Proteomes" id="UP001314169"/>
    </source>
</evidence>
<dbReference type="Proteomes" id="UP001314169">
    <property type="component" value="Chromosome X"/>
</dbReference>
<gene>
    <name evidence="2" type="ORF">MPIPNATIZW_LOCUS18470</name>
</gene>
<dbReference type="InterPro" id="IPR040433">
    <property type="entry name" value="Spermatid_TP"/>
</dbReference>
<dbReference type="EMBL" id="OY882879">
    <property type="protein sequence ID" value="CAK6450164.1"/>
    <property type="molecule type" value="Genomic_DNA"/>
</dbReference>
<feature type="compositionally biased region" description="Basic residues" evidence="1">
    <location>
        <begin position="66"/>
        <end position="75"/>
    </location>
</feature>
<dbReference type="PANTHER" id="PTHR37876">
    <property type="entry name" value="PROTEIN GAR2-LIKE"/>
    <property type="match status" value="1"/>
</dbReference>
<accession>A0ABP0AIY2</accession>
<organism evidence="2 3">
    <name type="scientific">Pipistrellus nathusii</name>
    <name type="common">Nathusius' pipistrelle</name>
    <dbReference type="NCBI Taxonomy" id="59473"/>
    <lineage>
        <taxon>Eukaryota</taxon>
        <taxon>Metazoa</taxon>
        <taxon>Chordata</taxon>
        <taxon>Craniata</taxon>
        <taxon>Vertebrata</taxon>
        <taxon>Euteleostomi</taxon>
        <taxon>Mammalia</taxon>
        <taxon>Eutheria</taxon>
        <taxon>Laurasiatheria</taxon>
        <taxon>Chiroptera</taxon>
        <taxon>Yangochiroptera</taxon>
        <taxon>Vespertilionidae</taxon>
        <taxon>Pipistrellus</taxon>
    </lineage>
</organism>
<sequence>MTEVARKPQEPITFIIQSNPRIKNKNRKPPCQPRSRSGVKMPKITVEAKRPLQENSRNKSQTFVTHSKKLKKTRKPTISICHYMLNKKQSQNKIKNKNKRQKQKKSHNQKRRNQN</sequence>